<dbReference type="AlphaFoldDB" id="A0A0F9R0T6"/>
<accession>A0A0F9R0T6</accession>
<sequence length="60" mass="6586">MHDKLREANAIIDNLKTINAELLEALADAKFRLFGAGPSTDPLYGRMRDALAKAQETDNA</sequence>
<gene>
    <name evidence="1" type="ORF">LCGC14_0653790</name>
</gene>
<name>A0A0F9R0T6_9ZZZZ</name>
<evidence type="ECO:0000313" key="1">
    <source>
        <dbReference type="EMBL" id="KKN48344.1"/>
    </source>
</evidence>
<reference evidence="1" key="1">
    <citation type="journal article" date="2015" name="Nature">
        <title>Complex archaea that bridge the gap between prokaryotes and eukaryotes.</title>
        <authorList>
            <person name="Spang A."/>
            <person name="Saw J.H."/>
            <person name="Jorgensen S.L."/>
            <person name="Zaremba-Niedzwiedzka K."/>
            <person name="Martijn J."/>
            <person name="Lind A.E."/>
            <person name="van Eijk R."/>
            <person name="Schleper C."/>
            <person name="Guy L."/>
            <person name="Ettema T.J."/>
        </authorList>
    </citation>
    <scope>NUCLEOTIDE SEQUENCE</scope>
</reference>
<comment type="caution">
    <text evidence="1">The sequence shown here is derived from an EMBL/GenBank/DDBJ whole genome shotgun (WGS) entry which is preliminary data.</text>
</comment>
<dbReference type="EMBL" id="LAZR01001225">
    <property type="protein sequence ID" value="KKN48344.1"/>
    <property type="molecule type" value="Genomic_DNA"/>
</dbReference>
<protein>
    <submittedName>
        <fullName evidence="1">Uncharacterized protein</fullName>
    </submittedName>
</protein>
<organism evidence="1">
    <name type="scientific">marine sediment metagenome</name>
    <dbReference type="NCBI Taxonomy" id="412755"/>
    <lineage>
        <taxon>unclassified sequences</taxon>
        <taxon>metagenomes</taxon>
        <taxon>ecological metagenomes</taxon>
    </lineage>
</organism>
<proteinExistence type="predicted"/>